<evidence type="ECO:0000313" key="6">
    <source>
        <dbReference type="Proteomes" id="UP001297600"/>
    </source>
</evidence>
<dbReference type="InterPro" id="IPR011663">
    <property type="entry name" value="UTRA"/>
</dbReference>
<dbReference type="InterPro" id="IPR036388">
    <property type="entry name" value="WH-like_DNA-bd_sf"/>
</dbReference>
<sequence length="256" mass="28936">MPSESIDRRNPPGSRRRIPRYMAAKRTIIGRLLAKQWKPGERIPAEPVLAREIGISVGTLRRAVSELVDEGVLVRLQGSGTYVGSFGAGRYWNRFQPFQTLDGRPLQLKERVPVRFEELPAQGELSESLQLPPGERVLHITRRITNPDCSLGLDELFLPARYFPGLTLEFFKKNLDPHESLYAFYERAFGVVITETANYVSCEVCGRDTLEAIGNSIAAGTPLCCCRRISKTYGHVPVEMRRMKVDFLKVRLAFDL</sequence>
<dbReference type="InterPro" id="IPR000524">
    <property type="entry name" value="Tscrpt_reg_HTH_GntR"/>
</dbReference>
<protein>
    <submittedName>
        <fullName evidence="5">GntR family transcriptional regulator</fullName>
    </submittedName>
</protein>
<dbReference type="SUPFAM" id="SSF46785">
    <property type="entry name" value="Winged helix' DNA-binding domain"/>
    <property type="match status" value="1"/>
</dbReference>
<evidence type="ECO:0000259" key="4">
    <source>
        <dbReference type="PROSITE" id="PS50949"/>
    </source>
</evidence>
<evidence type="ECO:0000313" key="5">
    <source>
        <dbReference type="EMBL" id="MCG5030483.1"/>
    </source>
</evidence>
<evidence type="ECO:0000256" key="2">
    <source>
        <dbReference type="ARBA" id="ARBA00023125"/>
    </source>
</evidence>
<dbReference type="InterPro" id="IPR028978">
    <property type="entry name" value="Chorismate_lyase_/UTRA_dom_sf"/>
</dbReference>
<feature type="domain" description="HTH gntR-type" evidence="4">
    <location>
        <begin position="18"/>
        <end position="86"/>
    </location>
</feature>
<comment type="caution">
    <text evidence="5">The sequence shown here is derived from an EMBL/GenBank/DDBJ whole genome shotgun (WGS) entry which is preliminary data.</text>
</comment>
<dbReference type="SMART" id="SM00866">
    <property type="entry name" value="UTRA"/>
    <property type="match status" value="1"/>
</dbReference>
<gene>
    <name evidence="5" type="ORF">MAF45_03350</name>
</gene>
<dbReference type="Pfam" id="PF00392">
    <property type="entry name" value="GntR"/>
    <property type="match status" value="1"/>
</dbReference>
<keyword evidence="3" id="KW-0804">Transcription</keyword>
<organism evidence="5 6">
    <name type="scientific">Mesosutterella porci</name>
    <dbReference type="NCBI Taxonomy" id="2915351"/>
    <lineage>
        <taxon>Bacteria</taxon>
        <taxon>Pseudomonadati</taxon>
        <taxon>Pseudomonadota</taxon>
        <taxon>Betaproteobacteria</taxon>
        <taxon>Burkholderiales</taxon>
        <taxon>Sutterellaceae</taxon>
        <taxon>Mesosutterella</taxon>
    </lineage>
</organism>
<keyword evidence="1" id="KW-0805">Transcription regulation</keyword>
<dbReference type="InterPro" id="IPR050679">
    <property type="entry name" value="Bact_HTH_transcr_reg"/>
</dbReference>
<evidence type="ECO:0000256" key="1">
    <source>
        <dbReference type="ARBA" id="ARBA00023015"/>
    </source>
</evidence>
<keyword evidence="2" id="KW-0238">DNA-binding</keyword>
<accession>A0ABS9MPD8</accession>
<dbReference type="Gene3D" id="3.40.1410.10">
    <property type="entry name" value="Chorismate lyase-like"/>
    <property type="match status" value="1"/>
</dbReference>
<dbReference type="EMBL" id="JAKNCT010000003">
    <property type="protein sequence ID" value="MCG5030483.1"/>
    <property type="molecule type" value="Genomic_DNA"/>
</dbReference>
<keyword evidence="6" id="KW-1185">Reference proteome</keyword>
<dbReference type="Pfam" id="PF07702">
    <property type="entry name" value="UTRA"/>
    <property type="match status" value="1"/>
</dbReference>
<name>A0ABS9MPD8_9BURK</name>
<dbReference type="PANTHER" id="PTHR44846">
    <property type="entry name" value="MANNOSYL-D-GLYCERATE TRANSPORT/METABOLISM SYSTEM REPRESSOR MNGR-RELATED"/>
    <property type="match status" value="1"/>
</dbReference>
<dbReference type="SMART" id="SM00345">
    <property type="entry name" value="HTH_GNTR"/>
    <property type="match status" value="1"/>
</dbReference>
<dbReference type="PROSITE" id="PS50949">
    <property type="entry name" value="HTH_GNTR"/>
    <property type="match status" value="1"/>
</dbReference>
<proteinExistence type="predicted"/>
<reference evidence="5 6" key="1">
    <citation type="submission" date="2022-02" db="EMBL/GenBank/DDBJ databases">
        <title>Mesosutterella porci, a novel member of the family Sutterellaceae from pig feces.</title>
        <authorList>
            <person name="Wylensek D."/>
            <person name="Clavel T."/>
        </authorList>
    </citation>
    <scope>NUCLEOTIDE SEQUENCE [LARGE SCALE GENOMIC DNA]</scope>
    <source>
        <strain evidence="6">oilRF-744-wt-GAM-9</strain>
    </source>
</reference>
<dbReference type="Proteomes" id="UP001297600">
    <property type="component" value="Unassembled WGS sequence"/>
</dbReference>
<dbReference type="CDD" id="cd07377">
    <property type="entry name" value="WHTH_GntR"/>
    <property type="match status" value="1"/>
</dbReference>
<dbReference type="Gene3D" id="1.10.10.10">
    <property type="entry name" value="Winged helix-like DNA-binding domain superfamily/Winged helix DNA-binding domain"/>
    <property type="match status" value="1"/>
</dbReference>
<dbReference type="RefSeq" id="WP_237978138.1">
    <property type="nucleotide sequence ID" value="NZ_JAKNCT010000003.1"/>
</dbReference>
<dbReference type="SUPFAM" id="SSF64288">
    <property type="entry name" value="Chorismate lyase-like"/>
    <property type="match status" value="1"/>
</dbReference>
<evidence type="ECO:0000256" key="3">
    <source>
        <dbReference type="ARBA" id="ARBA00023163"/>
    </source>
</evidence>
<dbReference type="PANTHER" id="PTHR44846:SF1">
    <property type="entry name" value="MANNOSYL-D-GLYCERATE TRANSPORT_METABOLISM SYSTEM REPRESSOR MNGR-RELATED"/>
    <property type="match status" value="1"/>
</dbReference>
<dbReference type="InterPro" id="IPR036390">
    <property type="entry name" value="WH_DNA-bd_sf"/>
</dbReference>